<dbReference type="InterPro" id="IPR038732">
    <property type="entry name" value="HpyO/CreE_NAD-binding"/>
</dbReference>
<feature type="domain" description="FAD-dependent urate hydroxylase HpyO/Asp monooxygenase CreE-like FAD/NAD(P)-binding" evidence="1">
    <location>
        <begin position="9"/>
        <end position="157"/>
    </location>
</feature>
<protein>
    <submittedName>
        <fullName evidence="2">Hydroxyacylglutathione hydrolase</fullName>
    </submittedName>
</protein>
<comment type="caution">
    <text evidence="2">The sequence shown here is derived from an EMBL/GenBank/DDBJ whole genome shotgun (WGS) entry which is preliminary data.</text>
</comment>
<evidence type="ECO:0000313" key="2">
    <source>
        <dbReference type="EMBL" id="PPE73326.1"/>
    </source>
</evidence>
<dbReference type="RefSeq" id="WP_104230922.1">
    <property type="nucleotide sequence ID" value="NZ_PSNW01000007.1"/>
</dbReference>
<keyword evidence="2" id="KW-0378">Hydrolase</keyword>
<dbReference type="PANTHER" id="PTHR40254">
    <property type="entry name" value="BLR0577 PROTEIN"/>
    <property type="match status" value="1"/>
</dbReference>
<dbReference type="OrthoDB" id="101972at2"/>
<proteinExistence type="predicted"/>
<dbReference type="EMBL" id="PSNW01000007">
    <property type="protein sequence ID" value="PPE73326.1"/>
    <property type="molecule type" value="Genomic_DNA"/>
</dbReference>
<dbReference type="InterPro" id="IPR052189">
    <property type="entry name" value="L-asp_N-monooxygenase_NS-form"/>
</dbReference>
<reference evidence="2 3" key="1">
    <citation type="submission" date="2018-02" db="EMBL/GenBank/DDBJ databases">
        <title>Genome sequencing of Solimonas sp. HR-BB.</title>
        <authorList>
            <person name="Lee Y."/>
            <person name="Jeon C.O."/>
        </authorList>
    </citation>
    <scope>NUCLEOTIDE SEQUENCE [LARGE SCALE GENOMIC DNA]</scope>
    <source>
        <strain evidence="2 3">HR-BB</strain>
    </source>
</reference>
<name>A0A2S5TEB3_9GAMM</name>
<dbReference type="Gene3D" id="3.50.50.60">
    <property type="entry name" value="FAD/NAD(P)-binding domain"/>
    <property type="match status" value="1"/>
</dbReference>
<sequence>MNRAGTTIAIIGAGFCGTALAVQLLRRPPVLPLQLVLVNRSGLMARGVAYGTRVENHVLNVPAARMGVLPGEESGFLEFAQRHDPRVTGGSFVPRRLYGDYLETLLTEAAVNAPAGCHFRAVVGEVERIMPAGGGGELWLANGDRLRADQVVLALGHYSPADPPVPDAQRGFYSSPRYVRDPWRPDALWGVKPDQPVLLVGSGLTMLDIVLDLRARGHQAPIHALSRRGLLPLAHRELELPPVYDEALPRHMLARPGARHYLHCLRAAVADAAAQGGDWRDVVGALRAPTRDLWRALPAAERRRFLRHLRPYWEVHRHRCAPPLGRRLEAERAAGGLQLLAGRILGFDERPDRVVVELRRRGAAAPERLEVGAVVNCSGPEADTRRSREPLLAALRSDGLALPDELGLGLEIDLESYGLRDRQGVASSWLRYVGPFLRAQDWEATAVPELRQHVTRLAGRLRGDLAQPEPQRLRYLL</sequence>
<gene>
    <name evidence="2" type="ORF">C3942_13730</name>
</gene>
<dbReference type="AlphaFoldDB" id="A0A2S5TEB3"/>
<keyword evidence="3" id="KW-1185">Reference proteome</keyword>
<evidence type="ECO:0000313" key="3">
    <source>
        <dbReference type="Proteomes" id="UP000238220"/>
    </source>
</evidence>
<dbReference type="Proteomes" id="UP000238220">
    <property type="component" value="Unassembled WGS sequence"/>
</dbReference>
<evidence type="ECO:0000259" key="1">
    <source>
        <dbReference type="Pfam" id="PF13454"/>
    </source>
</evidence>
<dbReference type="InterPro" id="IPR036188">
    <property type="entry name" value="FAD/NAD-bd_sf"/>
</dbReference>
<dbReference type="SUPFAM" id="SSF51905">
    <property type="entry name" value="FAD/NAD(P)-binding domain"/>
    <property type="match status" value="1"/>
</dbReference>
<dbReference type="PANTHER" id="PTHR40254:SF1">
    <property type="entry name" value="BLR0577 PROTEIN"/>
    <property type="match status" value="1"/>
</dbReference>
<dbReference type="GO" id="GO:0016787">
    <property type="term" value="F:hydrolase activity"/>
    <property type="evidence" value="ECO:0007669"/>
    <property type="project" value="UniProtKB-KW"/>
</dbReference>
<organism evidence="2 3">
    <name type="scientific">Solimonas fluminis</name>
    <dbReference type="NCBI Taxonomy" id="2086571"/>
    <lineage>
        <taxon>Bacteria</taxon>
        <taxon>Pseudomonadati</taxon>
        <taxon>Pseudomonadota</taxon>
        <taxon>Gammaproteobacteria</taxon>
        <taxon>Nevskiales</taxon>
        <taxon>Nevskiaceae</taxon>
        <taxon>Solimonas</taxon>
    </lineage>
</organism>
<accession>A0A2S5TEB3</accession>
<dbReference type="Pfam" id="PF13454">
    <property type="entry name" value="NAD_binding_9"/>
    <property type="match status" value="1"/>
</dbReference>